<name>A0AA96FEF1_9MICO</name>
<proteinExistence type="predicted"/>
<gene>
    <name evidence="3" type="ORF">RN607_03740</name>
</gene>
<dbReference type="GO" id="GO:0046872">
    <property type="term" value="F:metal ion binding"/>
    <property type="evidence" value="ECO:0007669"/>
    <property type="project" value="UniProtKB-KW"/>
</dbReference>
<dbReference type="AlphaFoldDB" id="A0AA96FEF1"/>
<dbReference type="InterPro" id="IPR037523">
    <property type="entry name" value="VOC_core"/>
</dbReference>
<evidence type="ECO:0000256" key="1">
    <source>
        <dbReference type="ARBA" id="ARBA00022723"/>
    </source>
</evidence>
<dbReference type="InterPro" id="IPR004360">
    <property type="entry name" value="Glyas_Fos-R_dOase_dom"/>
</dbReference>
<keyword evidence="1" id="KW-0479">Metal-binding</keyword>
<dbReference type="InterPro" id="IPR018146">
    <property type="entry name" value="Glyoxalase_1_CS"/>
</dbReference>
<dbReference type="PROSITE" id="PS51819">
    <property type="entry name" value="VOC"/>
    <property type="match status" value="2"/>
</dbReference>
<reference evidence="3" key="1">
    <citation type="submission" date="2023-09" db="EMBL/GenBank/DDBJ databases">
        <title>Demequina sp. a novel bacteria isolated from Capsicum annuum.</title>
        <authorList>
            <person name="Humaira Z."/>
            <person name="Lee J."/>
            <person name="Cho D."/>
        </authorList>
    </citation>
    <scope>NUCLEOTIDE SEQUENCE</scope>
    <source>
        <strain evidence="3">PMTSA13</strain>
    </source>
</reference>
<feature type="domain" description="VOC" evidence="2">
    <location>
        <begin position="177"/>
        <end position="291"/>
    </location>
</feature>
<evidence type="ECO:0000259" key="2">
    <source>
        <dbReference type="PROSITE" id="PS51819"/>
    </source>
</evidence>
<protein>
    <submittedName>
        <fullName evidence="3">VOC family protein</fullName>
    </submittedName>
</protein>
<organism evidence="3">
    <name type="scientific">Demequina capsici</name>
    <dbReference type="NCBI Taxonomy" id="3075620"/>
    <lineage>
        <taxon>Bacteria</taxon>
        <taxon>Bacillati</taxon>
        <taxon>Actinomycetota</taxon>
        <taxon>Actinomycetes</taxon>
        <taxon>Micrococcales</taxon>
        <taxon>Demequinaceae</taxon>
        <taxon>Demequina</taxon>
    </lineage>
</organism>
<dbReference type="PANTHER" id="PTHR43279">
    <property type="entry name" value="CATECHOL-2,3-DIOXYGENASE"/>
    <property type="match status" value="1"/>
</dbReference>
<dbReference type="CDD" id="cd16359">
    <property type="entry name" value="VOC_BsCatE_like_C"/>
    <property type="match status" value="1"/>
</dbReference>
<dbReference type="EMBL" id="CP134880">
    <property type="protein sequence ID" value="WNM28127.1"/>
    <property type="molecule type" value="Genomic_DNA"/>
</dbReference>
<dbReference type="PANTHER" id="PTHR43279:SF1">
    <property type="entry name" value="CATECHOL-2,3-DIOXYGENASE"/>
    <property type="match status" value="1"/>
</dbReference>
<dbReference type="RefSeq" id="WP_313544435.1">
    <property type="nucleotide sequence ID" value="NZ_CP134880.1"/>
</dbReference>
<sequence length="291" mass="31420">MTTTRPVDDLLSAGTRMGPVELHVEDLDAMLAYYRDVVALDHLAESGGTHVLGRHGVPTMTLSHTPGLPRFDRSGAGLFHTAVLFDTREALAAAVARVAQSGLGRYTGSADHLVSEAFYFDDPEGNGVELYFDRPSDSWKRGPDGRPLMDTLFLDPNRFLTDNLTDAEVQRPTGVARVGHVHLQVGDIPTAKQFYVGALGFDEIVDMGSALFVSAGGYHHHVGLNTWNSRGAGPRAASLGLGTMDIVLPTADDLGALRERLEARRILVTDDGRTSTFADPWGSRIRVTVDA</sequence>
<dbReference type="PROSITE" id="PS00934">
    <property type="entry name" value="GLYOXALASE_I_1"/>
    <property type="match status" value="1"/>
</dbReference>
<dbReference type="Pfam" id="PF00903">
    <property type="entry name" value="Glyoxalase"/>
    <property type="match status" value="2"/>
</dbReference>
<dbReference type="GO" id="GO:0004462">
    <property type="term" value="F:lactoylglutathione lyase activity"/>
    <property type="evidence" value="ECO:0007669"/>
    <property type="project" value="InterPro"/>
</dbReference>
<dbReference type="KEGG" id="dcp:RN607_03740"/>
<evidence type="ECO:0000313" key="3">
    <source>
        <dbReference type="EMBL" id="WNM28127.1"/>
    </source>
</evidence>
<dbReference type="InterPro" id="IPR029068">
    <property type="entry name" value="Glyas_Bleomycin-R_OHBP_Dase"/>
</dbReference>
<dbReference type="SUPFAM" id="SSF54593">
    <property type="entry name" value="Glyoxalase/Bleomycin resistance protein/Dihydroxybiphenyl dioxygenase"/>
    <property type="match status" value="2"/>
</dbReference>
<accession>A0AA96FEF1</accession>
<dbReference type="Proteomes" id="UP001303408">
    <property type="component" value="Chromosome"/>
</dbReference>
<dbReference type="Gene3D" id="3.10.180.10">
    <property type="entry name" value="2,3-Dihydroxybiphenyl 1,2-Dioxygenase, domain 1"/>
    <property type="match status" value="2"/>
</dbReference>
<feature type="domain" description="VOC" evidence="2">
    <location>
        <begin position="16"/>
        <end position="133"/>
    </location>
</feature>